<dbReference type="SUPFAM" id="SSF101152">
    <property type="entry name" value="Mob1/phocein"/>
    <property type="match status" value="1"/>
</dbReference>
<proteinExistence type="predicted"/>
<feature type="region of interest" description="Disordered" evidence="1">
    <location>
        <begin position="428"/>
        <end position="447"/>
    </location>
</feature>
<gene>
    <name evidence="2" type="ORF">Sste5346_001083</name>
</gene>
<feature type="compositionally biased region" description="Low complexity" evidence="1">
    <location>
        <begin position="581"/>
        <end position="590"/>
    </location>
</feature>
<feature type="compositionally biased region" description="Polar residues" evidence="1">
    <location>
        <begin position="378"/>
        <end position="390"/>
    </location>
</feature>
<accession>A0ABR3ZPQ2</accession>
<organism evidence="2 3">
    <name type="scientific">Sporothrix stenoceras</name>
    <dbReference type="NCBI Taxonomy" id="5173"/>
    <lineage>
        <taxon>Eukaryota</taxon>
        <taxon>Fungi</taxon>
        <taxon>Dikarya</taxon>
        <taxon>Ascomycota</taxon>
        <taxon>Pezizomycotina</taxon>
        <taxon>Sordariomycetes</taxon>
        <taxon>Sordariomycetidae</taxon>
        <taxon>Ophiostomatales</taxon>
        <taxon>Ophiostomataceae</taxon>
        <taxon>Sporothrix</taxon>
    </lineage>
</organism>
<feature type="region of interest" description="Disordered" evidence="1">
    <location>
        <begin position="486"/>
        <end position="685"/>
    </location>
</feature>
<protein>
    <recommendedName>
        <fullName evidence="4">Mob1 family protein</fullName>
    </recommendedName>
</protein>
<dbReference type="EMBL" id="JAWCUI010000004">
    <property type="protein sequence ID" value="KAL1902641.1"/>
    <property type="molecule type" value="Genomic_DNA"/>
</dbReference>
<reference evidence="2 3" key="1">
    <citation type="journal article" date="2024" name="IMA Fungus">
        <title>IMA Genome - F19 : A genome assembly and annotation guide to empower mycologists, including annotated draft genome sequences of Ceratocystis pirilliformis, Diaporthe australafricana, Fusarium ophioides, Paecilomyces lecythidis, and Sporothrix stenoceras.</title>
        <authorList>
            <person name="Aylward J."/>
            <person name="Wilson A.M."/>
            <person name="Visagie C.M."/>
            <person name="Spraker J."/>
            <person name="Barnes I."/>
            <person name="Buitendag C."/>
            <person name="Ceriani C."/>
            <person name="Del Mar Angel L."/>
            <person name="du Plessis D."/>
            <person name="Fuchs T."/>
            <person name="Gasser K."/>
            <person name="Kramer D."/>
            <person name="Li W."/>
            <person name="Munsamy K."/>
            <person name="Piso A."/>
            <person name="Price J.L."/>
            <person name="Sonnekus B."/>
            <person name="Thomas C."/>
            <person name="van der Nest A."/>
            <person name="van Dijk A."/>
            <person name="van Heerden A."/>
            <person name="van Vuuren N."/>
            <person name="Yilmaz N."/>
            <person name="Duong T.A."/>
            <person name="van der Merwe N.A."/>
            <person name="Wingfield M.J."/>
            <person name="Wingfield B.D."/>
        </authorList>
    </citation>
    <scope>NUCLEOTIDE SEQUENCE [LARGE SCALE GENOMIC DNA]</scope>
    <source>
        <strain evidence="2 3">CMW 5346</strain>
    </source>
</reference>
<dbReference type="Gene3D" id="1.20.140.30">
    <property type="entry name" value="MOB kinase activator"/>
    <property type="match status" value="1"/>
</dbReference>
<feature type="compositionally biased region" description="Low complexity" evidence="1">
    <location>
        <begin position="676"/>
        <end position="685"/>
    </location>
</feature>
<feature type="compositionally biased region" description="Pro residues" evidence="1">
    <location>
        <begin position="1"/>
        <end position="16"/>
    </location>
</feature>
<feature type="region of interest" description="Disordered" evidence="1">
    <location>
        <begin position="320"/>
        <end position="417"/>
    </location>
</feature>
<feature type="compositionally biased region" description="Acidic residues" evidence="1">
    <location>
        <begin position="610"/>
        <end position="624"/>
    </location>
</feature>
<keyword evidence="3" id="KW-1185">Reference proteome</keyword>
<name>A0ABR3ZPQ2_9PEZI</name>
<feature type="region of interest" description="Disordered" evidence="1">
    <location>
        <begin position="1"/>
        <end position="37"/>
    </location>
</feature>
<evidence type="ECO:0000256" key="1">
    <source>
        <dbReference type="SAM" id="MobiDB-lite"/>
    </source>
</evidence>
<dbReference type="Pfam" id="PF03637">
    <property type="entry name" value="Mob1_phocein"/>
    <property type="match status" value="1"/>
</dbReference>
<evidence type="ECO:0000313" key="3">
    <source>
        <dbReference type="Proteomes" id="UP001583186"/>
    </source>
</evidence>
<dbReference type="Proteomes" id="UP001583186">
    <property type="component" value="Unassembled WGS sequence"/>
</dbReference>
<evidence type="ECO:0008006" key="4">
    <source>
        <dbReference type="Google" id="ProtNLM"/>
    </source>
</evidence>
<dbReference type="SMART" id="SM01388">
    <property type="entry name" value="Mob1_phocein"/>
    <property type="match status" value="1"/>
</dbReference>
<feature type="compositionally biased region" description="Basic and acidic residues" evidence="1">
    <location>
        <begin position="647"/>
        <end position="667"/>
    </location>
</feature>
<dbReference type="PANTHER" id="PTHR22599">
    <property type="entry name" value="MPS ONE BINDER KINASE ACTIVATOR-LIKE MOB"/>
    <property type="match status" value="1"/>
</dbReference>
<feature type="compositionally biased region" description="Gly residues" evidence="1">
    <location>
        <begin position="401"/>
        <end position="410"/>
    </location>
</feature>
<dbReference type="InterPro" id="IPR036703">
    <property type="entry name" value="MOB_kinase_act_sf"/>
</dbReference>
<dbReference type="InterPro" id="IPR005301">
    <property type="entry name" value="MOB_kinase_act_fam"/>
</dbReference>
<feature type="compositionally biased region" description="Basic and acidic residues" evidence="1">
    <location>
        <begin position="569"/>
        <end position="579"/>
    </location>
</feature>
<feature type="compositionally biased region" description="Low complexity" evidence="1">
    <location>
        <begin position="338"/>
        <end position="351"/>
    </location>
</feature>
<evidence type="ECO:0000313" key="2">
    <source>
        <dbReference type="EMBL" id="KAL1902641.1"/>
    </source>
</evidence>
<feature type="compositionally biased region" description="Acidic residues" evidence="1">
    <location>
        <begin position="632"/>
        <end position="646"/>
    </location>
</feature>
<sequence length="685" mass="71904">MALPPSSPRLPSPPPAAEIQIGPKSPAASGATLAQQQIEQQMEQTILDANSKRRIHPGTKAADFAVGPPLVPLNELDSAFQLQEHLAALHYHHTANNTIPISRETAHILAQAPTGTDRTLWLYELCRFLIAQCNSLIVGFLFDTPPCSAATCPEMRASEWQFLCAVHEQPRSCCAIDYCCHTLDWAANVVTNPKIFPSRFVFADPHDKNAAVKNLINVFRRLHRIFAHAWFQHRGVFWSVEAQTGLYVFFKTVCDMYDLLPAENYKLPPEAEGLDTTPSVASSGVTIASSSDPASAAAAPAESSAPGLIPMSSIADKKGLAFNPSSGSAASDRSAHRSGPGPSGTTSTVTGLAADLLGGDSDHLHSIGRTNTRRHIRSSPSTGSAVTTVLEQDEDAAHGSGAPGGLGGSSSSGRPISILQNNNNLVAQAPSFPRSSSHTDLPPQVTEHELSADELDAKDMESGSAETSIASVPIIVEHDQHDFASATPNETEVTETPATATATATAAETSVTEISEVEPDAEPSSAEPSAGVADATPAQEEEPAEPVTIIVAGELAEATGGAATAAPAETKEEPSKEEATEATTEEAAAPAEEETAKDAESAESTATATTEEEPTTEAEPATEEEAPKAAEEAPETTTADDNDTTEEAEKKEEDAPKAEAEESKPETETEAEAEAAVEPKVVVEE</sequence>
<feature type="compositionally biased region" description="Low complexity" evidence="1">
    <location>
        <begin position="486"/>
        <end position="513"/>
    </location>
</feature>
<comment type="caution">
    <text evidence="2">The sequence shown here is derived from an EMBL/GenBank/DDBJ whole genome shotgun (WGS) entry which is preliminary data.</text>
</comment>
<feature type="compositionally biased region" description="Low complexity" evidence="1">
    <location>
        <begin position="552"/>
        <end position="568"/>
    </location>
</feature>